<protein>
    <submittedName>
        <fullName evidence="4">Uncharacterized protein</fullName>
    </submittedName>
</protein>
<dbReference type="SUPFAM" id="SSF46689">
    <property type="entry name" value="Homeodomain-like"/>
    <property type="match status" value="1"/>
</dbReference>
<dbReference type="InterPro" id="IPR009057">
    <property type="entry name" value="Homeodomain-like_sf"/>
</dbReference>
<reference evidence="4" key="1">
    <citation type="submission" date="2022-11" db="UniProtKB">
        <authorList>
            <consortium name="WormBaseParasite"/>
        </authorList>
    </citation>
    <scope>IDENTIFICATION</scope>
</reference>
<sequence length="181" mass="20182">MAEFDKSSLEYNRRAAIVESLHTGRTPTEIIRFFGYPRSTVYDIAKRHAVSEESEKDSSTPARKIRVREESIRTLGVIQRAQYLIFENPGTSLGKLAAVLGVDQWWIGPEGSGASVDGGCGLWETVHLPTRRRTRSHESFNPKLATCGAWSRHKPISPDTPTSPPSGPPSRQRLRPWTATI</sequence>
<proteinExistence type="predicted"/>
<accession>A0A914WDW8</accession>
<feature type="region of interest" description="Disordered" evidence="2">
    <location>
        <begin position="147"/>
        <end position="181"/>
    </location>
</feature>
<organism evidence="3 4">
    <name type="scientific">Plectus sambesii</name>
    <dbReference type="NCBI Taxonomy" id="2011161"/>
    <lineage>
        <taxon>Eukaryota</taxon>
        <taxon>Metazoa</taxon>
        <taxon>Ecdysozoa</taxon>
        <taxon>Nematoda</taxon>
        <taxon>Chromadorea</taxon>
        <taxon>Plectida</taxon>
        <taxon>Plectina</taxon>
        <taxon>Plectoidea</taxon>
        <taxon>Plectidae</taxon>
        <taxon>Plectus</taxon>
    </lineage>
</organism>
<evidence type="ECO:0000256" key="2">
    <source>
        <dbReference type="SAM" id="MobiDB-lite"/>
    </source>
</evidence>
<dbReference type="GO" id="GO:0005634">
    <property type="term" value="C:nucleus"/>
    <property type="evidence" value="ECO:0007669"/>
    <property type="project" value="UniProtKB-SubCell"/>
</dbReference>
<keyword evidence="3" id="KW-1185">Reference proteome</keyword>
<evidence type="ECO:0000313" key="4">
    <source>
        <dbReference type="WBParaSite" id="PSAMB.scaffold3843size16655.g22706.t1"/>
    </source>
</evidence>
<evidence type="ECO:0000313" key="3">
    <source>
        <dbReference type="Proteomes" id="UP000887566"/>
    </source>
</evidence>
<comment type="subcellular location">
    <subcellularLocation>
        <location evidence="1">Nucleus</location>
    </subcellularLocation>
</comment>
<dbReference type="AlphaFoldDB" id="A0A914WDW8"/>
<evidence type="ECO:0000256" key="1">
    <source>
        <dbReference type="ARBA" id="ARBA00004123"/>
    </source>
</evidence>
<dbReference type="Proteomes" id="UP000887566">
    <property type="component" value="Unplaced"/>
</dbReference>
<dbReference type="WBParaSite" id="PSAMB.scaffold3843size16655.g22706.t1">
    <property type="protein sequence ID" value="PSAMB.scaffold3843size16655.g22706.t1"/>
    <property type="gene ID" value="PSAMB.scaffold3843size16655.g22706"/>
</dbReference>
<name>A0A914WDW8_9BILA</name>